<evidence type="ECO:0008006" key="3">
    <source>
        <dbReference type="Google" id="ProtNLM"/>
    </source>
</evidence>
<dbReference type="EMBL" id="VHIQ01000002">
    <property type="protein sequence ID" value="TPV34976.1"/>
    <property type="molecule type" value="Genomic_DNA"/>
</dbReference>
<accession>A0A506PM87</accession>
<proteinExistence type="predicted"/>
<dbReference type="OrthoDB" id="1522549at2"/>
<dbReference type="Proteomes" id="UP000317332">
    <property type="component" value="Unassembled WGS sequence"/>
</dbReference>
<evidence type="ECO:0000313" key="1">
    <source>
        <dbReference type="EMBL" id="TPV34976.1"/>
    </source>
</evidence>
<dbReference type="SMART" id="SM00028">
    <property type="entry name" value="TPR"/>
    <property type="match status" value="4"/>
</dbReference>
<comment type="caution">
    <text evidence="1">The sequence shown here is derived from an EMBL/GenBank/DDBJ whole genome shotgun (WGS) entry which is preliminary data.</text>
</comment>
<organism evidence="1 2">
    <name type="scientific">Paucihalobacter ruber</name>
    <dbReference type="NCBI Taxonomy" id="2567861"/>
    <lineage>
        <taxon>Bacteria</taxon>
        <taxon>Pseudomonadati</taxon>
        <taxon>Bacteroidota</taxon>
        <taxon>Flavobacteriia</taxon>
        <taxon>Flavobacteriales</taxon>
        <taxon>Flavobacteriaceae</taxon>
        <taxon>Paucihalobacter</taxon>
    </lineage>
</organism>
<dbReference type="Gene3D" id="1.25.40.10">
    <property type="entry name" value="Tetratricopeptide repeat domain"/>
    <property type="match status" value="3"/>
</dbReference>
<dbReference type="InterPro" id="IPR011990">
    <property type="entry name" value="TPR-like_helical_dom_sf"/>
</dbReference>
<dbReference type="SUPFAM" id="SSF48452">
    <property type="entry name" value="TPR-like"/>
    <property type="match status" value="1"/>
</dbReference>
<sequence>MKAVVKIFGLCLVLLLVVQSCSRKKDKWLNRNFHAMGTKYNVLYNGNLALQSGLDAINDAYSENFWELLPVERMQVDKDVIKPGQSQNADFQRAEEKAIKAVQTHDMVIKGKEKNPQIDEAYLLLGQARYYDQRFIQALEAFNYILFKYPTSDKINTTKVWREKTNIRLDNNELAIKNLNELIETEQLSQQDMADATAILAQAYVNMNAKDLALEQIKIALENTKSNSYRARYKYIIAQLHEEFEEIDSAKAYYSEIIEMHRKIPRPYYINAHLSKIRLQDLNNYNKLEYEEYLTKLEEDRENRPFLGKIYYQIAQYYQNIESDSVAEVYYNKSLRSQTTEQKLKAINYSILGDMYFDRSVYRTAGAYYDSTMTNHEERSKMYRLYKRKRDNLQDVIFYEGVAQRNDSILKLVSMSDEERALVFTDIVEKIKKRDEEREKLEDAAKRDNSGLTQAGQNMAPLVREVGDTGKKESSFYFYNPTSVAFGKNEFLKIWGDRPLEDNWRWSTKGRSVEQSISAEDELLATATDEERYDINFYLSKIPSEPKEIDSIAKDRNYAYYQLGLIYKEKFNELNLAKDKLQILLGNNPEERLVLPAKYNLYKIYELLGQTDQANIAKQDILSNYPDSRYAELIRNPRAALDQEANSAENLYKKLFEAFENQNYEQVLTQCEKAVLDYDGDDMVPKFEILKAAAKGRLEGFEAYKEAVNYVALTYPNSEEGKRASELLNTAIPIMAKKDWYNEEDSENFYIVYQFENETEENIKKFAELMEQKVKNVNYFDLTVSKDVYDRNTTFVVVHGLKSINGAKGFAQILNEDKKNKTKITRPYFSICSENYAIVQRHKNLNAYLDLQ</sequence>
<dbReference type="PROSITE" id="PS51257">
    <property type="entry name" value="PROKAR_LIPOPROTEIN"/>
    <property type="match status" value="1"/>
</dbReference>
<gene>
    <name evidence="1" type="ORF">FJ651_05465</name>
</gene>
<dbReference type="RefSeq" id="WP_140989452.1">
    <property type="nucleotide sequence ID" value="NZ_VHIQ01000002.1"/>
</dbReference>
<reference evidence="1 2" key="1">
    <citation type="submission" date="2019-06" db="EMBL/GenBank/DDBJ databases">
        <title>Flavobacteriaceae Paucihalobacterium erythroidium CWB-1, complete genome.</title>
        <authorList>
            <person name="Wu S."/>
        </authorList>
    </citation>
    <scope>NUCLEOTIDE SEQUENCE [LARGE SCALE GENOMIC DNA]</scope>
    <source>
        <strain evidence="1 2">CWB-1</strain>
    </source>
</reference>
<protein>
    <recommendedName>
        <fullName evidence="3">Protein involved in gliding motility SprE</fullName>
    </recommendedName>
</protein>
<dbReference type="InterPro" id="IPR019734">
    <property type="entry name" value="TPR_rpt"/>
</dbReference>
<keyword evidence="2" id="KW-1185">Reference proteome</keyword>
<dbReference type="AlphaFoldDB" id="A0A506PM87"/>
<name>A0A506PM87_9FLAO</name>
<evidence type="ECO:0000313" key="2">
    <source>
        <dbReference type="Proteomes" id="UP000317332"/>
    </source>
</evidence>